<dbReference type="PANTHER" id="PTHR34821">
    <property type="entry name" value="INNER MEMBRANE PROTEIN YDCZ"/>
    <property type="match status" value="1"/>
</dbReference>
<feature type="transmembrane region" description="Helical" evidence="1">
    <location>
        <begin position="52"/>
        <end position="75"/>
    </location>
</feature>
<feature type="transmembrane region" description="Helical" evidence="1">
    <location>
        <begin position="112"/>
        <end position="130"/>
    </location>
</feature>
<comment type="caution">
    <text evidence="2">The sequence shown here is derived from an EMBL/GenBank/DDBJ whole genome shotgun (WGS) entry which is preliminary data.</text>
</comment>
<dbReference type="EMBL" id="JAYGHX010000001">
    <property type="protein sequence ID" value="MEA5390160.1"/>
    <property type="molecule type" value="Genomic_DNA"/>
</dbReference>
<dbReference type="InterPro" id="IPR006750">
    <property type="entry name" value="YdcZ"/>
</dbReference>
<organism evidence="2 3">
    <name type="scientific">Cyanobium gracile UHCC 0139</name>
    <dbReference type="NCBI Taxonomy" id="3110308"/>
    <lineage>
        <taxon>Bacteria</taxon>
        <taxon>Bacillati</taxon>
        <taxon>Cyanobacteriota</taxon>
        <taxon>Cyanophyceae</taxon>
        <taxon>Synechococcales</taxon>
        <taxon>Prochlorococcaceae</taxon>
        <taxon>Cyanobium</taxon>
    </lineage>
</organism>
<evidence type="ECO:0000313" key="2">
    <source>
        <dbReference type="EMBL" id="MEA5390160.1"/>
    </source>
</evidence>
<dbReference type="Pfam" id="PF04657">
    <property type="entry name" value="DMT_YdcZ"/>
    <property type="match status" value="1"/>
</dbReference>
<dbReference type="PANTHER" id="PTHR34821:SF2">
    <property type="entry name" value="INNER MEMBRANE PROTEIN YDCZ"/>
    <property type="match status" value="1"/>
</dbReference>
<proteinExistence type="predicted"/>
<keyword evidence="1" id="KW-0812">Transmembrane</keyword>
<feature type="transmembrane region" description="Helical" evidence="1">
    <location>
        <begin position="87"/>
        <end position="106"/>
    </location>
</feature>
<evidence type="ECO:0000313" key="3">
    <source>
        <dbReference type="Proteomes" id="UP001304461"/>
    </source>
</evidence>
<name>A0ABU5RQY3_9CYAN</name>
<accession>A0ABU5RQY3</accession>
<dbReference type="Proteomes" id="UP001304461">
    <property type="component" value="Unassembled WGS sequence"/>
</dbReference>
<keyword evidence="3" id="KW-1185">Reference proteome</keyword>
<feature type="transmembrane region" description="Helical" evidence="1">
    <location>
        <begin position="142"/>
        <end position="161"/>
    </location>
</feature>
<sequence length="167" mass="17227">MSCLSLHRSRAPVVPVSSALAIALALLAGALLPVQAAMNARLAQSLQSVPLAALHSYLLGSLTLIGLLLSGLLPAPDWRAIGTAPRWTLLAGVLGAWYVSSSTLVIPRLGATLTLGLVVAGQAVAGLVMDHHGWLGVRRQRLGTRGWAAMALFLAAMVLLTQSGGGR</sequence>
<keyword evidence="1" id="KW-1133">Transmembrane helix</keyword>
<dbReference type="RefSeq" id="WP_323304272.1">
    <property type="nucleotide sequence ID" value="NZ_JAYGHX010000001.1"/>
</dbReference>
<evidence type="ECO:0000256" key="1">
    <source>
        <dbReference type="SAM" id="Phobius"/>
    </source>
</evidence>
<protein>
    <submittedName>
        <fullName evidence="2">DMT family transporter</fullName>
    </submittedName>
</protein>
<keyword evidence="1" id="KW-0472">Membrane</keyword>
<gene>
    <name evidence="2" type="ORF">VB738_02685</name>
</gene>
<reference evidence="2 3" key="1">
    <citation type="submission" date="2023-12" db="EMBL/GenBank/DDBJ databases">
        <title>Baltic Sea Cyanobacteria.</title>
        <authorList>
            <person name="Delbaje E."/>
            <person name="Fewer D.P."/>
            <person name="Shishido T.K."/>
        </authorList>
    </citation>
    <scope>NUCLEOTIDE SEQUENCE [LARGE SCALE GENOMIC DNA]</scope>
    <source>
        <strain evidence="2 3">UHCC 0139</strain>
    </source>
</reference>